<evidence type="ECO:0000313" key="2">
    <source>
        <dbReference type="Proteomes" id="UP000796880"/>
    </source>
</evidence>
<dbReference type="Proteomes" id="UP000796880">
    <property type="component" value="Unassembled WGS sequence"/>
</dbReference>
<sequence>MLGFCLRSKSLRGYSGVHERSVEVLLFTLLTDFRAGGGRRFAPYRYSWSFLHPGRGTRYVQSKLDRSFSPTFEVRFHFLLTLAKSHSDHHPPKSFKARNAPAAPLFPCGTPIRISNPSLVVFGMRRFRKSFSSGYC</sequence>
<accession>A0A8K0HQG7</accession>
<dbReference type="AlphaFoldDB" id="A0A8K0HQG7"/>
<organism evidence="1 2">
    <name type="scientific">Rhamnella rubrinervis</name>
    <dbReference type="NCBI Taxonomy" id="2594499"/>
    <lineage>
        <taxon>Eukaryota</taxon>
        <taxon>Viridiplantae</taxon>
        <taxon>Streptophyta</taxon>
        <taxon>Embryophyta</taxon>
        <taxon>Tracheophyta</taxon>
        <taxon>Spermatophyta</taxon>
        <taxon>Magnoliopsida</taxon>
        <taxon>eudicotyledons</taxon>
        <taxon>Gunneridae</taxon>
        <taxon>Pentapetalae</taxon>
        <taxon>rosids</taxon>
        <taxon>fabids</taxon>
        <taxon>Rosales</taxon>
        <taxon>Rhamnaceae</taxon>
        <taxon>rhamnoid group</taxon>
        <taxon>Rhamneae</taxon>
        <taxon>Rhamnella</taxon>
    </lineage>
</organism>
<evidence type="ECO:0000313" key="1">
    <source>
        <dbReference type="EMBL" id="KAF3455714.1"/>
    </source>
</evidence>
<proteinExistence type="predicted"/>
<gene>
    <name evidence="1" type="ORF">FNV43_RR00356</name>
</gene>
<name>A0A8K0HQG7_9ROSA</name>
<keyword evidence="2" id="KW-1185">Reference proteome</keyword>
<reference evidence="1" key="1">
    <citation type="submission" date="2020-03" db="EMBL/GenBank/DDBJ databases">
        <title>A high-quality chromosome-level genome assembly of a woody plant with both climbing and erect habits, Rhamnella rubrinervis.</title>
        <authorList>
            <person name="Lu Z."/>
            <person name="Yang Y."/>
            <person name="Zhu X."/>
            <person name="Sun Y."/>
        </authorList>
    </citation>
    <scope>NUCLEOTIDE SEQUENCE</scope>
    <source>
        <strain evidence="1">BYM</strain>
        <tissue evidence="1">Leaf</tissue>
    </source>
</reference>
<comment type="caution">
    <text evidence="1">The sequence shown here is derived from an EMBL/GenBank/DDBJ whole genome shotgun (WGS) entry which is preliminary data.</text>
</comment>
<dbReference type="EMBL" id="VOIH02000001">
    <property type="protein sequence ID" value="KAF3455714.1"/>
    <property type="molecule type" value="Genomic_DNA"/>
</dbReference>
<protein>
    <submittedName>
        <fullName evidence="1">Uncharacterized protein</fullName>
    </submittedName>
</protein>